<gene>
    <name evidence="9" type="ORF">BC739_001357</name>
</gene>
<evidence type="ECO:0000256" key="3">
    <source>
        <dbReference type="ARBA" id="ARBA00022960"/>
    </source>
</evidence>
<evidence type="ECO:0000256" key="1">
    <source>
        <dbReference type="ARBA" id="ARBA00004752"/>
    </source>
</evidence>
<keyword evidence="2" id="KW-0808">Transferase</keyword>
<dbReference type="InterPro" id="IPR005490">
    <property type="entry name" value="LD_TPept_cat_dom"/>
</dbReference>
<comment type="caution">
    <text evidence="9">The sequence shown here is derived from an EMBL/GenBank/DDBJ whole genome shotgun (WGS) entry which is preliminary data.</text>
</comment>
<keyword evidence="4 6" id="KW-0573">Peptidoglycan synthesis</keyword>
<dbReference type="Pfam" id="PF03734">
    <property type="entry name" value="YkuD"/>
    <property type="match status" value="1"/>
</dbReference>
<dbReference type="PANTHER" id="PTHR30582:SF33">
    <property type="entry name" value="EXPORTED PROTEIN"/>
    <property type="match status" value="1"/>
</dbReference>
<feature type="active site" description="Nucleophile" evidence="6">
    <location>
        <position position="140"/>
    </location>
</feature>
<comment type="pathway">
    <text evidence="1 6">Cell wall biogenesis; peptidoglycan biosynthesis.</text>
</comment>
<feature type="domain" description="L,D-TPase catalytic" evidence="8">
    <location>
        <begin position="57"/>
        <end position="164"/>
    </location>
</feature>
<dbReference type="Proteomes" id="UP000517916">
    <property type="component" value="Unassembled WGS sequence"/>
</dbReference>
<evidence type="ECO:0000256" key="7">
    <source>
        <dbReference type="SAM" id="SignalP"/>
    </source>
</evidence>
<dbReference type="PROSITE" id="PS52029">
    <property type="entry name" value="LD_TPASE"/>
    <property type="match status" value="1"/>
</dbReference>
<dbReference type="InterPro" id="IPR038063">
    <property type="entry name" value="Transpep_catalytic_dom"/>
</dbReference>
<protein>
    <recommendedName>
        <fullName evidence="8">L,D-TPase catalytic domain-containing protein</fullName>
    </recommendedName>
</protein>
<evidence type="ECO:0000256" key="2">
    <source>
        <dbReference type="ARBA" id="ARBA00022679"/>
    </source>
</evidence>
<dbReference type="PROSITE" id="PS51257">
    <property type="entry name" value="PROKAR_LIPOPROTEIN"/>
    <property type="match status" value="1"/>
</dbReference>
<evidence type="ECO:0000256" key="6">
    <source>
        <dbReference type="PROSITE-ProRule" id="PRU01373"/>
    </source>
</evidence>
<feature type="chain" id="PRO_5046461342" description="L,D-TPase catalytic domain-containing protein" evidence="7">
    <location>
        <begin position="23"/>
        <end position="165"/>
    </location>
</feature>
<evidence type="ECO:0000259" key="8">
    <source>
        <dbReference type="PROSITE" id="PS52029"/>
    </source>
</evidence>
<dbReference type="InterPro" id="IPR050979">
    <property type="entry name" value="LD-transpeptidase"/>
</dbReference>
<keyword evidence="3 6" id="KW-0133">Cell shape</keyword>
<dbReference type="RefSeq" id="WP_182836628.1">
    <property type="nucleotide sequence ID" value="NZ_BAAABQ010000079.1"/>
</dbReference>
<sequence length="165" mass="17437">MRIRLEVLAACVLLTGCSTTVAPPVRVAETVTPLTTTSTPAPTTQAVPVAPCTAVVTGACVRLSTRQAWLLRDGAVVYGPVPIMPGAPDTPTPTGTFAVAWKNKDQYSSEYDAPMPNSVFFAPGGIAFHEGSLEQASHGCVHLRAEDAQRFFDTLAKDQTVQVLP</sequence>
<dbReference type="PANTHER" id="PTHR30582">
    <property type="entry name" value="L,D-TRANSPEPTIDASE"/>
    <property type="match status" value="1"/>
</dbReference>
<organism evidence="9 10">
    <name type="scientific">Kutzneria viridogrisea</name>
    <dbReference type="NCBI Taxonomy" id="47990"/>
    <lineage>
        <taxon>Bacteria</taxon>
        <taxon>Bacillati</taxon>
        <taxon>Actinomycetota</taxon>
        <taxon>Actinomycetes</taxon>
        <taxon>Pseudonocardiales</taxon>
        <taxon>Pseudonocardiaceae</taxon>
        <taxon>Kutzneria</taxon>
    </lineage>
</organism>
<evidence type="ECO:0000313" key="9">
    <source>
        <dbReference type="EMBL" id="MBA8924160.1"/>
    </source>
</evidence>
<dbReference type="CDD" id="cd16913">
    <property type="entry name" value="YkuD_like"/>
    <property type="match status" value="1"/>
</dbReference>
<accession>A0ABR6BBA1</accession>
<dbReference type="Gene3D" id="2.40.440.10">
    <property type="entry name" value="L,D-transpeptidase catalytic domain-like"/>
    <property type="match status" value="1"/>
</dbReference>
<evidence type="ECO:0000256" key="4">
    <source>
        <dbReference type="ARBA" id="ARBA00022984"/>
    </source>
</evidence>
<keyword evidence="5 6" id="KW-0961">Cell wall biogenesis/degradation</keyword>
<dbReference type="SUPFAM" id="SSF141523">
    <property type="entry name" value="L,D-transpeptidase catalytic domain-like"/>
    <property type="match status" value="1"/>
</dbReference>
<keyword evidence="10" id="KW-1185">Reference proteome</keyword>
<proteinExistence type="predicted"/>
<evidence type="ECO:0000256" key="5">
    <source>
        <dbReference type="ARBA" id="ARBA00023316"/>
    </source>
</evidence>
<evidence type="ECO:0000313" key="10">
    <source>
        <dbReference type="Proteomes" id="UP000517916"/>
    </source>
</evidence>
<feature type="signal peptide" evidence="7">
    <location>
        <begin position="1"/>
        <end position="22"/>
    </location>
</feature>
<reference evidence="9 10" key="1">
    <citation type="submission" date="2020-08" db="EMBL/GenBank/DDBJ databases">
        <title>Genomic Encyclopedia of Archaeal and Bacterial Type Strains, Phase II (KMG-II): from individual species to whole genera.</title>
        <authorList>
            <person name="Goeker M."/>
        </authorList>
    </citation>
    <scope>NUCLEOTIDE SEQUENCE [LARGE SCALE GENOMIC DNA]</scope>
    <source>
        <strain evidence="9 10">DSM 43850</strain>
    </source>
</reference>
<feature type="active site" description="Proton donor/acceptor" evidence="6">
    <location>
        <position position="129"/>
    </location>
</feature>
<dbReference type="EMBL" id="JACJID010000001">
    <property type="protein sequence ID" value="MBA8924160.1"/>
    <property type="molecule type" value="Genomic_DNA"/>
</dbReference>
<keyword evidence="7" id="KW-0732">Signal</keyword>
<name>A0ABR6BBA1_9PSEU</name>